<keyword evidence="3" id="KW-1185">Reference proteome</keyword>
<name>A0ABX5CM37_9ALTE</name>
<dbReference type="PANTHER" id="PTHR12526">
    <property type="entry name" value="GLYCOSYLTRANSFERASE"/>
    <property type="match status" value="1"/>
</dbReference>
<sequence>MKKSILFFTNLHPLPWQPARATYNFEEIRHLKVHADVKVLMPVPWFTYLKQVVFKGHRSPEGFCLFPFFYIPKVLTSLHPLFLLLSLIICVKPLLWLAKSKNVIASWAYAEAVVAALGKTVFKYRLIIECLGSDVNALMQKPMHKKQMSWAFKKSTAVTTKSKALAKAVKLHVPEVTPHVIYNGVDFDVFTLRETVPFSSQTQSLLFVGSLIPTKGVYELIDGFEQAIANNPLITLRIAGEGGSRGILQKMIDAKSLEHAVTLLGAIPHQSLVGELHKSDALILPSYREGVPNVIMEALATGTPVIATDVGGIAEVLIPEVGGILIKAQSADAVAAAISEIAIKPWNSQKIHASVSSYTWQNSAKHIISLLI</sequence>
<protein>
    <submittedName>
        <fullName evidence="2">Glycosyltransferase family 4 protein</fullName>
    </submittedName>
</protein>
<dbReference type="Pfam" id="PF00534">
    <property type="entry name" value="Glycos_transf_1"/>
    <property type="match status" value="1"/>
</dbReference>
<evidence type="ECO:0000313" key="3">
    <source>
        <dbReference type="Proteomes" id="UP000239539"/>
    </source>
</evidence>
<dbReference type="InterPro" id="IPR001296">
    <property type="entry name" value="Glyco_trans_1"/>
</dbReference>
<dbReference type="SUPFAM" id="SSF53756">
    <property type="entry name" value="UDP-Glycosyltransferase/glycogen phosphorylase"/>
    <property type="match status" value="1"/>
</dbReference>
<organism evidence="2 3">
    <name type="scientific">Alteromonas gracilis</name>
    <dbReference type="NCBI Taxonomy" id="1479524"/>
    <lineage>
        <taxon>Bacteria</taxon>
        <taxon>Pseudomonadati</taxon>
        <taxon>Pseudomonadota</taxon>
        <taxon>Gammaproteobacteria</taxon>
        <taxon>Alteromonadales</taxon>
        <taxon>Alteromonadaceae</taxon>
        <taxon>Alteromonas/Salinimonas group</taxon>
        <taxon>Alteromonas</taxon>
    </lineage>
</organism>
<dbReference type="RefSeq" id="WP_105931597.1">
    <property type="nucleotide sequence ID" value="NZ_PVNO01000026.1"/>
</dbReference>
<dbReference type="Proteomes" id="UP000239539">
    <property type="component" value="Unassembled WGS sequence"/>
</dbReference>
<reference evidence="3" key="1">
    <citation type="journal article" date="2020" name="Int. J. Syst. Evol. Microbiol.">
        <title>Alteromonas alba sp. nov., a marine bacterium isolated from the seawater of the West Pacific Ocean.</title>
        <authorList>
            <person name="Sun C."/>
            <person name="Wu Y.-H."/>
            <person name="Xamxidin M."/>
            <person name="Cheng H."/>
            <person name="Xu X.-W."/>
        </authorList>
    </citation>
    <scope>NUCLEOTIDE SEQUENCE [LARGE SCALE GENOMIC DNA]</scope>
    <source>
        <strain evidence="3">9a2</strain>
    </source>
</reference>
<comment type="caution">
    <text evidence="2">The sequence shown here is derived from an EMBL/GenBank/DDBJ whole genome shotgun (WGS) entry which is preliminary data.</text>
</comment>
<proteinExistence type="predicted"/>
<gene>
    <name evidence="2" type="ORF">C6Y39_12485</name>
</gene>
<dbReference type="Gene3D" id="3.40.50.2000">
    <property type="entry name" value="Glycogen Phosphorylase B"/>
    <property type="match status" value="2"/>
</dbReference>
<evidence type="ECO:0000313" key="2">
    <source>
        <dbReference type="EMBL" id="PRO68458.1"/>
    </source>
</evidence>
<dbReference type="EMBL" id="PVNO01000026">
    <property type="protein sequence ID" value="PRO68458.1"/>
    <property type="molecule type" value="Genomic_DNA"/>
</dbReference>
<evidence type="ECO:0000259" key="1">
    <source>
        <dbReference type="Pfam" id="PF00534"/>
    </source>
</evidence>
<dbReference type="PANTHER" id="PTHR12526:SF638">
    <property type="entry name" value="SPORE COAT PROTEIN SA"/>
    <property type="match status" value="1"/>
</dbReference>
<accession>A0ABX5CM37</accession>
<feature type="domain" description="Glycosyl transferase family 1" evidence="1">
    <location>
        <begin position="194"/>
        <end position="343"/>
    </location>
</feature>